<protein>
    <submittedName>
        <fullName evidence="7">Acetyl-CoA C-acetyltransferase</fullName>
        <ecNumber evidence="7">2.3.1.9</ecNumber>
    </submittedName>
</protein>
<reference evidence="7 8" key="1">
    <citation type="submission" date="2023-07" db="EMBL/GenBank/DDBJ databases">
        <title>Sequencing the genomes of 1000 actinobacteria strains.</title>
        <authorList>
            <person name="Klenk H.-P."/>
        </authorList>
    </citation>
    <scope>NUCLEOTIDE SEQUENCE [LARGE SCALE GENOMIC DNA]</scope>
    <source>
        <strain evidence="7 8">GD13</strain>
    </source>
</reference>
<feature type="domain" description="Thiolase C-terminal" evidence="6">
    <location>
        <begin position="265"/>
        <end position="386"/>
    </location>
</feature>
<dbReference type="EC" id="2.3.1.9" evidence="7"/>
<dbReference type="InterPro" id="IPR020613">
    <property type="entry name" value="Thiolase_CS"/>
</dbReference>
<accession>A0ABT9NSA0</accession>
<evidence type="ECO:0000313" key="7">
    <source>
        <dbReference type="EMBL" id="MDP9823157.1"/>
    </source>
</evidence>
<keyword evidence="3 4" id="KW-0012">Acyltransferase</keyword>
<evidence type="ECO:0000259" key="5">
    <source>
        <dbReference type="Pfam" id="PF00108"/>
    </source>
</evidence>
<comment type="similarity">
    <text evidence="1 4">Belongs to the thiolase-like superfamily. Thiolase family.</text>
</comment>
<keyword evidence="8" id="KW-1185">Reference proteome</keyword>
<dbReference type="NCBIfam" id="TIGR01930">
    <property type="entry name" value="AcCoA-C-Actrans"/>
    <property type="match status" value="1"/>
</dbReference>
<evidence type="ECO:0000256" key="3">
    <source>
        <dbReference type="ARBA" id="ARBA00023315"/>
    </source>
</evidence>
<keyword evidence="2 4" id="KW-0808">Transferase</keyword>
<proteinExistence type="inferred from homology"/>
<dbReference type="InterPro" id="IPR020616">
    <property type="entry name" value="Thiolase_N"/>
</dbReference>
<evidence type="ECO:0000313" key="8">
    <source>
        <dbReference type="Proteomes" id="UP001240447"/>
    </source>
</evidence>
<dbReference type="PROSITE" id="PS00737">
    <property type="entry name" value="THIOLASE_2"/>
    <property type="match status" value="1"/>
</dbReference>
<sequence>MGNPVIVEAVRTPMGKRRGWLSGLHAAELLGAAQCGVVERAGIDAALVEQAIGGCVTQAGEQSGDIVRRAWLHAGLPQHTGGMTVDAQCGSAQHSAHLISALISAGAIEAGVACGIESMSRIGLGANITPETGDPRPESWTIDMPNQFEAADRIARNRGITRADLDAFGLASQQKARVAVDEGRFKREILPVEAPELDVEGKPTGPTQVVDADQGLRDTTLEGLGGLRTVLPDGMHTAGTSSQISDGASAVLIMDEDKARALGLTPRARIVHQVLVGSDPYYHLDGPVQATERLLAQSGRSMSDFDLFEVNEAFAAVVLSWAQVHGADMDKVNVNGGAIALGHPVGSTGTRLITTALHELEHRDGTSALISMCAGGAMATGTILERI</sequence>
<dbReference type="Gene3D" id="3.40.47.10">
    <property type="match status" value="2"/>
</dbReference>
<dbReference type="InterPro" id="IPR002155">
    <property type="entry name" value="Thiolase"/>
</dbReference>
<evidence type="ECO:0000259" key="6">
    <source>
        <dbReference type="Pfam" id="PF02803"/>
    </source>
</evidence>
<gene>
    <name evidence="7" type="ORF">J2S59_002966</name>
</gene>
<dbReference type="InterPro" id="IPR020610">
    <property type="entry name" value="Thiolase_AS"/>
</dbReference>
<evidence type="ECO:0000256" key="2">
    <source>
        <dbReference type="ARBA" id="ARBA00022679"/>
    </source>
</evidence>
<dbReference type="GO" id="GO:0003985">
    <property type="term" value="F:acetyl-CoA C-acetyltransferase activity"/>
    <property type="evidence" value="ECO:0007669"/>
    <property type="project" value="UniProtKB-EC"/>
</dbReference>
<dbReference type="InterPro" id="IPR016039">
    <property type="entry name" value="Thiolase-like"/>
</dbReference>
<dbReference type="CDD" id="cd00751">
    <property type="entry name" value="thiolase"/>
    <property type="match status" value="1"/>
</dbReference>
<evidence type="ECO:0000256" key="4">
    <source>
        <dbReference type="RuleBase" id="RU003557"/>
    </source>
</evidence>
<comment type="caution">
    <text evidence="7">The sequence shown here is derived from an EMBL/GenBank/DDBJ whole genome shotgun (WGS) entry which is preliminary data.</text>
</comment>
<dbReference type="EMBL" id="JAUSQM010000001">
    <property type="protein sequence ID" value="MDP9823157.1"/>
    <property type="molecule type" value="Genomic_DNA"/>
</dbReference>
<dbReference type="Proteomes" id="UP001240447">
    <property type="component" value="Unassembled WGS sequence"/>
</dbReference>
<name>A0ABT9NSA0_9ACTN</name>
<dbReference type="RefSeq" id="WP_306825250.1">
    <property type="nucleotide sequence ID" value="NZ_JAUSQM010000001.1"/>
</dbReference>
<evidence type="ECO:0000256" key="1">
    <source>
        <dbReference type="ARBA" id="ARBA00010982"/>
    </source>
</evidence>
<dbReference type="PROSITE" id="PS00099">
    <property type="entry name" value="THIOLASE_3"/>
    <property type="match status" value="1"/>
</dbReference>
<dbReference type="PANTHER" id="PTHR43365:SF1">
    <property type="entry name" value="ACETYL-COA C-ACYLTRANSFERASE"/>
    <property type="match status" value="1"/>
</dbReference>
<dbReference type="Pfam" id="PF00108">
    <property type="entry name" value="Thiolase_N"/>
    <property type="match status" value="1"/>
</dbReference>
<feature type="domain" description="Thiolase N-terminal" evidence="5">
    <location>
        <begin position="5"/>
        <end position="257"/>
    </location>
</feature>
<dbReference type="PIRSF" id="PIRSF000429">
    <property type="entry name" value="Ac-CoA_Ac_transf"/>
    <property type="match status" value="1"/>
</dbReference>
<dbReference type="NCBIfam" id="NF005889">
    <property type="entry name" value="PRK07850.1"/>
    <property type="match status" value="1"/>
</dbReference>
<dbReference type="InterPro" id="IPR020617">
    <property type="entry name" value="Thiolase_C"/>
</dbReference>
<dbReference type="Pfam" id="PF02803">
    <property type="entry name" value="Thiolase_C"/>
    <property type="match status" value="1"/>
</dbReference>
<dbReference type="SUPFAM" id="SSF53901">
    <property type="entry name" value="Thiolase-like"/>
    <property type="match status" value="2"/>
</dbReference>
<dbReference type="PANTHER" id="PTHR43365">
    <property type="entry name" value="BLR7806 PROTEIN"/>
    <property type="match status" value="1"/>
</dbReference>
<organism evidence="7 8">
    <name type="scientific">Nocardioides massiliensis</name>
    <dbReference type="NCBI Taxonomy" id="1325935"/>
    <lineage>
        <taxon>Bacteria</taxon>
        <taxon>Bacillati</taxon>
        <taxon>Actinomycetota</taxon>
        <taxon>Actinomycetes</taxon>
        <taxon>Propionibacteriales</taxon>
        <taxon>Nocardioidaceae</taxon>
        <taxon>Nocardioides</taxon>
    </lineage>
</organism>